<comment type="caution">
    <text evidence="2">The sequence shown here is derived from an EMBL/GenBank/DDBJ whole genome shotgun (WGS) entry which is preliminary data.</text>
</comment>
<dbReference type="AlphaFoldDB" id="A0A1Y2CRZ7"/>
<accession>A0A1Y2CRZ7</accession>
<reference evidence="2 3" key="1">
    <citation type="submission" date="2016-07" db="EMBL/GenBank/DDBJ databases">
        <title>Pervasive Adenine N6-methylation of Active Genes in Fungi.</title>
        <authorList>
            <consortium name="DOE Joint Genome Institute"/>
            <person name="Mondo S.J."/>
            <person name="Dannebaum R.O."/>
            <person name="Kuo R.C."/>
            <person name="Labutti K."/>
            <person name="Haridas S."/>
            <person name="Kuo A."/>
            <person name="Salamov A."/>
            <person name="Ahrendt S.R."/>
            <person name="Lipzen A."/>
            <person name="Sullivan W."/>
            <person name="Andreopoulos W.B."/>
            <person name="Clum A."/>
            <person name="Lindquist E."/>
            <person name="Daum C."/>
            <person name="Ramamoorthy G.K."/>
            <person name="Gryganskyi A."/>
            <person name="Culley D."/>
            <person name="Magnuson J.K."/>
            <person name="James T.Y."/>
            <person name="O'Malley M.A."/>
            <person name="Stajich J.E."/>
            <person name="Spatafora J.W."/>
            <person name="Visel A."/>
            <person name="Grigoriev I.V."/>
        </authorList>
    </citation>
    <scope>NUCLEOTIDE SEQUENCE [LARGE SCALE GENOMIC DNA]</scope>
    <source>
        <strain evidence="2 3">JEL800</strain>
    </source>
</reference>
<sequence length="408" mass="46335">MKEHINRQHLKPPIQNANLTVPIQRFYGESIGVSSSNPLNGINGDPDQDNTSNVRLTPLIPTPQIQETDIAEKIVMAEEDCPSDDDDEDRLYFGDIDDDSGSEYSLSKDNRAGEDSDEWDPEFPDAADIASDTSNSCSSPHSPVIQASSNIQTTQAEAGPRIAIEIPKHLDKLLRIAESSLLDLVDNTADNSLDVSLTETDTLPVSKIDKRRLRRKFASNPITKRRKFTIAEKLAFAYCARNLRNANNGPGWRNLEHQFEIPQTSLRKWVKEIPIMESTPNFNKFTLHKGRKSIAPLEIERVLVCNIYRKINECQHISTEWVALELFRLVPGILNSNLDKGKMWVQRFLRRSGLSYRQRTRKAQIPPADIDDQRQYFAEEVVTQKERHSVPDDCVLYCWIRDADLAGP</sequence>
<dbReference type="Proteomes" id="UP000193642">
    <property type="component" value="Unassembled WGS sequence"/>
</dbReference>
<dbReference type="OrthoDB" id="2158935at2759"/>
<keyword evidence="3" id="KW-1185">Reference proteome</keyword>
<feature type="region of interest" description="Disordered" evidence="1">
    <location>
        <begin position="80"/>
        <end position="123"/>
    </location>
</feature>
<proteinExistence type="predicted"/>
<gene>
    <name evidence="2" type="ORF">BCR33DRAFT_781298</name>
</gene>
<feature type="compositionally biased region" description="Acidic residues" evidence="1">
    <location>
        <begin position="80"/>
        <end position="101"/>
    </location>
</feature>
<evidence type="ECO:0000256" key="1">
    <source>
        <dbReference type="SAM" id="MobiDB-lite"/>
    </source>
</evidence>
<evidence type="ECO:0000313" key="3">
    <source>
        <dbReference type="Proteomes" id="UP000193642"/>
    </source>
</evidence>
<name>A0A1Y2CRZ7_9FUNG</name>
<organism evidence="2 3">
    <name type="scientific">Rhizoclosmatium globosum</name>
    <dbReference type="NCBI Taxonomy" id="329046"/>
    <lineage>
        <taxon>Eukaryota</taxon>
        <taxon>Fungi</taxon>
        <taxon>Fungi incertae sedis</taxon>
        <taxon>Chytridiomycota</taxon>
        <taxon>Chytridiomycota incertae sedis</taxon>
        <taxon>Chytridiomycetes</taxon>
        <taxon>Chytridiales</taxon>
        <taxon>Chytriomycetaceae</taxon>
        <taxon>Rhizoclosmatium</taxon>
    </lineage>
</organism>
<evidence type="ECO:0008006" key="4">
    <source>
        <dbReference type="Google" id="ProtNLM"/>
    </source>
</evidence>
<dbReference type="EMBL" id="MCGO01000008">
    <property type="protein sequence ID" value="ORY49747.1"/>
    <property type="molecule type" value="Genomic_DNA"/>
</dbReference>
<evidence type="ECO:0000313" key="2">
    <source>
        <dbReference type="EMBL" id="ORY49747.1"/>
    </source>
</evidence>
<protein>
    <recommendedName>
        <fullName evidence="4">HTH CENPB-type domain-containing protein</fullName>
    </recommendedName>
</protein>